<dbReference type="GO" id="GO:0046316">
    <property type="term" value="F:gluconokinase activity"/>
    <property type="evidence" value="ECO:0007669"/>
    <property type="project" value="UniProtKB-EC"/>
</dbReference>
<keyword evidence="6 10" id="KW-0418">Kinase</keyword>
<keyword evidence="8" id="KW-0311">Gluconate utilization</keyword>
<dbReference type="GO" id="GO:0005737">
    <property type="term" value="C:cytoplasm"/>
    <property type="evidence" value="ECO:0007669"/>
    <property type="project" value="TreeGrafter"/>
</dbReference>
<evidence type="ECO:0000313" key="11">
    <source>
        <dbReference type="EMBL" id="GFG91036.1"/>
    </source>
</evidence>
<evidence type="ECO:0000256" key="7">
    <source>
        <dbReference type="ARBA" id="ARBA00022840"/>
    </source>
</evidence>
<proteinExistence type="inferred from homology"/>
<dbReference type="RefSeq" id="WP_205351343.1">
    <property type="nucleotide sequence ID" value="NZ_BLKZ01000001.1"/>
</dbReference>
<evidence type="ECO:0000256" key="1">
    <source>
        <dbReference type="ARBA" id="ARBA00004761"/>
    </source>
</evidence>
<evidence type="ECO:0000256" key="10">
    <source>
        <dbReference type="RuleBase" id="RU363066"/>
    </source>
</evidence>
<name>A0A7I9YQT5_MYCBU</name>
<dbReference type="Gene3D" id="3.40.50.300">
    <property type="entry name" value="P-loop containing nucleotide triphosphate hydrolases"/>
    <property type="match status" value="1"/>
</dbReference>
<keyword evidence="12" id="KW-1185">Reference proteome</keyword>
<dbReference type="GO" id="GO:0019521">
    <property type="term" value="P:D-gluconate metabolic process"/>
    <property type="evidence" value="ECO:0007669"/>
    <property type="project" value="UniProtKB-KW"/>
</dbReference>
<evidence type="ECO:0000256" key="2">
    <source>
        <dbReference type="ARBA" id="ARBA00008420"/>
    </source>
</evidence>
<organism evidence="11 12">
    <name type="scientific">Mycobacterium bourgelatii</name>
    <dbReference type="NCBI Taxonomy" id="1273442"/>
    <lineage>
        <taxon>Bacteria</taxon>
        <taxon>Bacillati</taxon>
        <taxon>Actinomycetota</taxon>
        <taxon>Actinomycetes</taxon>
        <taxon>Mycobacteriales</taxon>
        <taxon>Mycobacteriaceae</taxon>
        <taxon>Mycobacterium</taxon>
    </lineage>
</organism>
<dbReference type="FunFam" id="3.40.50.300:FF:000522">
    <property type="entry name" value="Gluconokinase"/>
    <property type="match status" value="1"/>
</dbReference>
<accession>A0A7I9YQT5</accession>
<keyword evidence="5 10" id="KW-0547">Nucleotide-binding</keyword>
<gene>
    <name evidence="11" type="primary">aroK_2</name>
    <name evidence="11" type="ORF">MBOU_30780</name>
</gene>
<dbReference type="PANTHER" id="PTHR43442">
    <property type="entry name" value="GLUCONOKINASE-RELATED"/>
    <property type="match status" value="1"/>
</dbReference>
<dbReference type="InterPro" id="IPR006001">
    <property type="entry name" value="Therm_gnt_kin"/>
</dbReference>
<sequence>MEPQPVVVVMGVSGSGKSTVGEALAKRLRVAFVDADDLHPQANIDKMTAGEALTDDDRHPWLERVGQWLADHGDGGVASCSALKRQYRDQLRRHCEHVAFLHLNGSQELIRQRVAGRTGHFMPAGLVSSQFDALEPLGADERGLVIDVAEEGQDVQAVVDAFVKSATNASDDR</sequence>
<dbReference type="NCBIfam" id="TIGR01313">
    <property type="entry name" value="therm_gnt_kin"/>
    <property type="match status" value="1"/>
</dbReference>
<dbReference type="AlphaFoldDB" id="A0A7I9YQT5"/>
<dbReference type="CDD" id="cd02021">
    <property type="entry name" value="GntK"/>
    <property type="match status" value="1"/>
</dbReference>
<evidence type="ECO:0000256" key="6">
    <source>
        <dbReference type="ARBA" id="ARBA00022777"/>
    </source>
</evidence>
<comment type="pathway">
    <text evidence="1">Carbohydrate acid metabolism.</text>
</comment>
<keyword evidence="4 10" id="KW-0808">Transferase</keyword>
<dbReference type="Pfam" id="PF13671">
    <property type="entry name" value="AAA_33"/>
    <property type="match status" value="1"/>
</dbReference>
<evidence type="ECO:0000256" key="4">
    <source>
        <dbReference type="ARBA" id="ARBA00022679"/>
    </source>
</evidence>
<dbReference type="PANTHER" id="PTHR43442:SF3">
    <property type="entry name" value="GLUCONOKINASE-RELATED"/>
    <property type="match status" value="1"/>
</dbReference>
<comment type="caution">
    <text evidence="11">The sequence shown here is derived from an EMBL/GenBank/DDBJ whole genome shotgun (WGS) entry which is preliminary data.</text>
</comment>
<dbReference type="GO" id="GO:0005524">
    <property type="term" value="F:ATP binding"/>
    <property type="evidence" value="ECO:0007669"/>
    <property type="project" value="UniProtKB-KW"/>
</dbReference>
<evidence type="ECO:0000256" key="8">
    <source>
        <dbReference type="ARBA" id="ARBA00023064"/>
    </source>
</evidence>
<dbReference type="EC" id="2.7.1.12" evidence="3 10"/>
<dbReference type="SUPFAM" id="SSF52540">
    <property type="entry name" value="P-loop containing nucleoside triphosphate hydrolases"/>
    <property type="match status" value="1"/>
</dbReference>
<comment type="catalytic activity">
    <reaction evidence="9 10">
        <text>D-gluconate + ATP = 6-phospho-D-gluconate + ADP + H(+)</text>
        <dbReference type="Rhea" id="RHEA:19433"/>
        <dbReference type="ChEBI" id="CHEBI:15378"/>
        <dbReference type="ChEBI" id="CHEBI:18391"/>
        <dbReference type="ChEBI" id="CHEBI:30616"/>
        <dbReference type="ChEBI" id="CHEBI:58759"/>
        <dbReference type="ChEBI" id="CHEBI:456216"/>
        <dbReference type="EC" id="2.7.1.12"/>
    </reaction>
</comment>
<evidence type="ECO:0000256" key="3">
    <source>
        <dbReference type="ARBA" id="ARBA00012054"/>
    </source>
</evidence>
<dbReference type="Proteomes" id="UP000465360">
    <property type="component" value="Unassembled WGS sequence"/>
</dbReference>
<evidence type="ECO:0000256" key="9">
    <source>
        <dbReference type="ARBA" id="ARBA00048090"/>
    </source>
</evidence>
<keyword evidence="7 10" id="KW-0067">ATP-binding</keyword>
<evidence type="ECO:0000256" key="5">
    <source>
        <dbReference type="ARBA" id="ARBA00022741"/>
    </source>
</evidence>
<evidence type="ECO:0000313" key="12">
    <source>
        <dbReference type="Proteomes" id="UP000465360"/>
    </source>
</evidence>
<reference evidence="11 12" key="1">
    <citation type="journal article" date="2019" name="Emerg. Microbes Infect.">
        <title>Comprehensive subspecies identification of 175 nontuberculous mycobacteria species based on 7547 genomic profiles.</title>
        <authorList>
            <person name="Matsumoto Y."/>
            <person name="Kinjo T."/>
            <person name="Motooka D."/>
            <person name="Nabeya D."/>
            <person name="Jung N."/>
            <person name="Uechi K."/>
            <person name="Horii T."/>
            <person name="Iida T."/>
            <person name="Fujita J."/>
            <person name="Nakamura S."/>
        </authorList>
    </citation>
    <scope>NUCLEOTIDE SEQUENCE [LARGE SCALE GENOMIC DNA]</scope>
    <source>
        <strain evidence="11 12">JCM 30725</strain>
    </source>
</reference>
<protein>
    <recommendedName>
        <fullName evidence="3 10">Gluconokinase</fullName>
        <ecNumber evidence="3 10">2.7.1.12</ecNumber>
    </recommendedName>
</protein>
<dbReference type="InterPro" id="IPR027417">
    <property type="entry name" value="P-loop_NTPase"/>
</dbReference>
<comment type="similarity">
    <text evidence="2 10">Belongs to the gluconokinase GntK/GntV family.</text>
</comment>
<dbReference type="EMBL" id="BLKZ01000001">
    <property type="protein sequence ID" value="GFG91036.1"/>
    <property type="molecule type" value="Genomic_DNA"/>
</dbReference>